<dbReference type="SUPFAM" id="SSF53098">
    <property type="entry name" value="Ribonuclease H-like"/>
    <property type="match status" value="1"/>
</dbReference>
<comment type="caution">
    <text evidence="2">The sequence shown here is derived from an EMBL/GenBank/DDBJ whole genome shotgun (WGS) entry which is preliminary data.</text>
</comment>
<feature type="domain" description="Integrase catalytic" evidence="1">
    <location>
        <begin position="111"/>
        <end position="283"/>
    </location>
</feature>
<dbReference type="SUPFAM" id="SSF46689">
    <property type="entry name" value="Homeodomain-like"/>
    <property type="match status" value="1"/>
</dbReference>
<dbReference type="Pfam" id="PF13683">
    <property type="entry name" value="rve_3"/>
    <property type="match status" value="1"/>
</dbReference>
<reference evidence="2 3" key="1">
    <citation type="submission" date="2020-07" db="EMBL/GenBank/DDBJ databases">
        <title>Sequencing the genomes of 1000 actinobacteria strains.</title>
        <authorList>
            <person name="Klenk H.-P."/>
        </authorList>
    </citation>
    <scope>NUCLEOTIDE SEQUENCE [LARGE SCALE GENOMIC DNA]</scope>
    <source>
        <strain evidence="2 3">DSM 40398</strain>
    </source>
</reference>
<dbReference type="InterPro" id="IPR012337">
    <property type="entry name" value="RNaseH-like_sf"/>
</dbReference>
<dbReference type="InterPro" id="IPR009057">
    <property type="entry name" value="Homeodomain-like_sf"/>
</dbReference>
<dbReference type="GO" id="GO:0015074">
    <property type="term" value="P:DNA integration"/>
    <property type="evidence" value="ECO:0007669"/>
    <property type="project" value="InterPro"/>
</dbReference>
<dbReference type="PANTHER" id="PTHR35004">
    <property type="entry name" value="TRANSPOSASE RV3428C-RELATED"/>
    <property type="match status" value="1"/>
</dbReference>
<evidence type="ECO:0000313" key="3">
    <source>
        <dbReference type="Proteomes" id="UP000529783"/>
    </source>
</evidence>
<dbReference type="Pfam" id="PF13565">
    <property type="entry name" value="HTH_32"/>
    <property type="match status" value="1"/>
</dbReference>
<dbReference type="GO" id="GO:0003676">
    <property type="term" value="F:nucleic acid binding"/>
    <property type="evidence" value="ECO:0007669"/>
    <property type="project" value="InterPro"/>
</dbReference>
<dbReference type="Proteomes" id="UP000529783">
    <property type="component" value="Unassembled WGS sequence"/>
</dbReference>
<dbReference type="PROSITE" id="PS50994">
    <property type="entry name" value="INTEGRASE"/>
    <property type="match status" value="1"/>
</dbReference>
<dbReference type="PANTHER" id="PTHR35004:SF7">
    <property type="entry name" value="INTEGRASE PROTEIN"/>
    <property type="match status" value="1"/>
</dbReference>
<dbReference type="InterPro" id="IPR036397">
    <property type="entry name" value="RNaseH_sf"/>
</dbReference>
<dbReference type="InterPro" id="IPR001584">
    <property type="entry name" value="Integrase_cat-core"/>
</dbReference>
<accession>A0A7Y9EGG5</accession>
<dbReference type="Gene3D" id="3.30.420.10">
    <property type="entry name" value="Ribonuclease H-like superfamily/Ribonuclease H"/>
    <property type="match status" value="1"/>
</dbReference>
<evidence type="ECO:0000259" key="1">
    <source>
        <dbReference type="PROSITE" id="PS50994"/>
    </source>
</evidence>
<gene>
    <name evidence="2" type="ORF">BJY14_003145</name>
</gene>
<dbReference type="AlphaFoldDB" id="A0A7Y9EGG5"/>
<dbReference type="EMBL" id="JACCBA010000001">
    <property type="protein sequence ID" value="NYD47162.1"/>
    <property type="molecule type" value="Genomic_DNA"/>
</dbReference>
<dbReference type="NCBIfam" id="NF033577">
    <property type="entry name" value="transpos_IS481"/>
    <property type="match status" value="1"/>
</dbReference>
<keyword evidence="3" id="KW-1185">Reference proteome</keyword>
<dbReference type="InterPro" id="IPR047656">
    <property type="entry name" value="IS481-like_transpos"/>
</dbReference>
<proteinExistence type="predicted"/>
<name>A0A7Y9EGG5_9ACTN</name>
<evidence type="ECO:0000313" key="2">
    <source>
        <dbReference type="EMBL" id="NYD47162.1"/>
    </source>
</evidence>
<sequence length="571" mass="61732">MTEVAERYGVSRQSVHAWLGRYRSGGLAALADRSHRPASCPHRTAAEVEALVCELRRAHPRWGPARLAHELARRGVDPVPSTATLSRILARNGLVVPRGRRRPRSSYQRWERDAPMQLWQIDIMGGVMLTDGREVKLVSGIDDHSRFIVIARLVSRASARAVCAAFAAALAEHGAPEEVLTDNGKQFTGRFTRPRPVEVLFERICRDNGITARHTKIRSPTTTGKVERWHRTVREEFLAVHAPFPSLHHAQHALDAWVADYNTARPHQALDMATPAARFTTRPGTGQNMSASLPLRLPADLAPVPTTPGPPTAGPPTAPALSAAVPAAVEFDRTVPASGNMTAAGRQIWLGPTLAGRQVTVWVSTTTLHVFHHGKLIKTHPVTLTSDDLRRLHARGARPGRPSPATALPAGDLPADAVVEADRTVNTAGLVSLAGKQISVGLPLAGRRLTLRIGPHLIHVLDDGALACTRPSPLTGDQRARLQGARAADPAPLAETGPAAVQRVVSSQGTLMVAGCKLHLGQTHRGKVVTVICEDTQFRILHAGQELAIHPRTLIKEVNRRRASGHITYET</sequence>
<protein>
    <submittedName>
        <fullName evidence="2">Transposase InsO family protein</fullName>
    </submittedName>
</protein>
<organism evidence="2 3">
    <name type="scientific">Actinomadura luteofluorescens</name>
    <dbReference type="NCBI Taxonomy" id="46163"/>
    <lineage>
        <taxon>Bacteria</taxon>
        <taxon>Bacillati</taxon>
        <taxon>Actinomycetota</taxon>
        <taxon>Actinomycetes</taxon>
        <taxon>Streptosporangiales</taxon>
        <taxon>Thermomonosporaceae</taxon>
        <taxon>Actinomadura</taxon>
    </lineage>
</organism>